<organism evidence="3 4">
    <name type="scientific">Xylophilus rhododendri</name>
    <dbReference type="NCBI Taxonomy" id="2697032"/>
    <lineage>
        <taxon>Bacteria</taxon>
        <taxon>Pseudomonadati</taxon>
        <taxon>Pseudomonadota</taxon>
        <taxon>Betaproteobacteria</taxon>
        <taxon>Burkholderiales</taxon>
        <taxon>Xylophilus</taxon>
    </lineage>
</organism>
<evidence type="ECO:0000313" key="4">
    <source>
        <dbReference type="Proteomes" id="UP000464787"/>
    </source>
</evidence>
<dbReference type="Proteomes" id="UP000464787">
    <property type="component" value="Chromosome"/>
</dbReference>
<sequence length="504" mass="48567">MSIETSTAVAAPRSRAAHTERMARNPSTPADSDTPATGFSALLGAAAEAPEPEPTAPDNSADRESGDDSDDDTKRASRSRRAAQAGADGAAPADAAALAAWGAMPKTPVDPPAAVATGAGTATSDADAAALATAGAVLGGRFALHAPPAAGGTDANGLTGLAQARNKLQGLKAGKPTSQTPADLGAQTAVPADPTAAANQAGKGAAAALLADGNARATLAGAQQLRVNQLATQAATDRAQAAVGTGAAGAAADASALGAVALSTSTTPVAADQGVRGAASTMSLADGNAARWASVLSEIARPQAEAGAGGFSGGGSRSGQGGGAQSQGSDGLASAAIGFAPTASAGDNGFQSTASAAGAQGVPGDGAMSTDELLAATTPSLHSREVQNAELTVDAFGAPVDVRISLQGSEAQVAFQSDQADTRAMLGGAVSELQNLLQREGLVLSNVTVGDSGAQANGQATGEGGSRGESRRSQRADKPSIEVAAAATGTPRPSAGRGALDLYA</sequence>
<dbReference type="InterPro" id="IPR021136">
    <property type="entry name" value="Flagellar_hook_control-like_C"/>
</dbReference>
<dbReference type="Gene3D" id="3.30.750.140">
    <property type="match status" value="1"/>
</dbReference>
<feature type="domain" description="Flagellar hook-length control protein-like C-terminal" evidence="2">
    <location>
        <begin position="399"/>
        <end position="456"/>
    </location>
</feature>
<proteinExistence type="predicted"/>
<accession>A0A857J4H9</accession>
<dbReference type="KEGG" id="xyk:GT347_08015"/>
<dbReference type="InterPro" id="IPR038610">
    <property type="entry name" value="FliK-like_C_sf"/>
</dbReference>
<reference evidence="3 4" key="1">
    <citation type="submission" date="2020-01" db="EMBL/GenBank/DDBJ databases">
        <title>Genome sequencing of strain KACC 21265.</title>
        <authorList>
            <person name="Heo J."/>
            <person name="Kim S.-J."/>
            <person name="Kim J.-S."/>
            <person name="Hong S.-B."/>
            <person name="Kwon S.-W."/>
        </authorList>
    </citation>
    <scope>NUCLEOTIDE SEQUENCE [LARGE SCALE GENOMIC DNA]</scope>
    <source>
        <strain evidence="3 4">KACC 21265</strain>
    </source>
</reference>
<name>A0A857J4H9_9BURK</name>
<dbReference type="AlphaFoldDB" id="A0A857J4H9"/>
<feature type="compositionally biased region" description="Basic and acidic residues" evidence="1">
    <location>
        <begin position="466"/>
        <end position="480"/>
    </location>
</feature>
<dbReference type="RefSeq" id="WP_160551458.1">
    <property type="nucleotide sequence ID" value="NZ_CP047650.1"/>
</dbReference>
<dbReference type="EMBL" id="CP047650">
    <property type="protein sequence ID" value="QHI97941.1"/>
    <property type="molecule type" value="Genomic_DNA"/>
</dbReference>
<feature type="compositionally biased region" description="Polar residues" evidence="1">
    <location>
        <begin position="25"/>
        <end position="37"/>
    </location>
</feature>
<evidence type="ECO:0000313" key="3">
    <source>
        <dbReference type="EMBL" id="QHI97941.1"/>
    </source>
</evidence>
<protein>
    <recommendedName>
        <fullName evidence="2">Flagellar hook-length control protein-like C-terminal domain-containing protein</fullName>
    </recommendedName>
</protein>
<feature type="compositionally biased region" description="Low complexity" evidence="1">
    <location>
        <begin position="82"/>
        <end position="95"/>
    </location>
</feature>
<feature type="region of interest" description="Disordered" evidence="1">
    <location>
        <begin position="305"/>
        <end position="331"/>
    </location>
</feature>
<evidence type="ECO:0000259" key="2">
    <source>
        <dbReference type="Pfam" id="PF02120"/>
    </source>
</evidence>
<gene>
    <name evidence="3" type="ORF">GT347_08015</name>
</gene>
<feature type="region of interest" description="Disordered" evidence="1">
    <location>
        <begin position="1"/>
        <end position="95"/>
    </location>
</feature>
<feature type="compositionally biased region" description="Gly residues" evidence="1">
    <location>
        <begin position="307"/>
        <end position="325"/>
    </location>
</feature>
<feature type="region of interest" description="Disordered" evidence="1">
    <location>
        <begin position="450"/>
        <end position="504"/>
    </location>
</feature>
<evidence type="ECO:0000256" key="1">
    <source>
        <dbReference type="SAM" id="MobiDB-lite"/>
    </source>
</evidence>
<dbReference type="Pfam" id="PF02120">
    <property type="entry name" value="Flg_hook"/>
    <property type="match status" value="1"/>
</dbReference>
<feature type="compositionally biased region" description="Polar residues" evidence="1">
    <location>
        <begin position="450"/>
        <end position="460"/>
    </location>
</feature>
<keyword evidence="4" id="KW-1185">Reference proteome</keyword>